<dbReference type="Proteomes" id="UP000001460">
    <property type="component" value="Unassembled WGS sequence"/>
</dbReference>
<reference evidence="7" key="1">
    <citation type="submission" date="2008-06" db="EMBL/GenBank/DDBJ databases">
        <authorList>
            <person name="Lorenzi H."/>
            <person name="Inman J."/>
            <person name="Miller J."/>
            <person name="Schobel S."/>
            <person name="Amedeo P."/>
            <person name="Caler E.V."/>
            <person name="da Silva J."/>
        </authorList>
    </citation>
    <scope>NUCLEOTIDE SEQUENCE [LARGE SCALE GENOMIC DNA]</scope>
    <source>
        <strain evidence="7">RN66</strain>
    </source>
</reference>
<dbReference type="InterPro" id="IPR006634">
    <property type="entry name" value="TLC-dom"/>
</dbReference>
<feature type="transmembrane region" description="Helical" evidence="5">
    <location>
        <begin position="98"/>
        <end position="117"/>
    </location>
</feature>
<dbReference type="EMBL" id="DS989726">
    <property type="protein sequence ID" value="EEA05137.1"/>
    <property type="molecule type" value="Genomic_DNA"/>
</dbReference>
<dbReference type="GO" id="GO:0016020">
    <property type="term" value="C:membrane"/>
    <property type="evidence" value="ECO:0007669"/>
    <property type="project" value="UniProtKB-SubCell"/>
</dbReference>
<evidence type="ECO:0000256" key="4">
    <source>
        <dbReference type="ARBA" id="ARBA00023136"/>
    </source>
</evidence>
<keyword evidence="8" id="KW-1185">Reference proteome</keyword>
<evidence type="ECO:0000256" key="1">
    <source>
        <dbReference type="ARBA" id="ARBA00004141"/>
    </source>
</evidence>
<dbReference type="STRING" id="441375.B6AA96"/>
<feature type="transmembrane region" description="Helical" evidence="5">
    <location>
        <begin position="177"/>
        <end position="204"/>
    </location>
</feature>
<organism evidence="7 8">
    <name type="scientific">Cryptosporidium muris (strain RN66)</name>
    <dbReference type="NCBI Taxonomy" id="441375"/>
    <lineage>
        <taxon>Eukaryota</taxon>
        <taxon>Sar</taxon>
        <taxon>Alveolata</taxon>
        <taxon>Apicomplexa</taxon>
        <taxon>Conoidasida</taxon>
        <taxon>Coccidia</taxon>
        <taxon>Eucoccidiorida</taxon>
        <taxon>Eimeriorina</taxon>
        <taxon>Cryptosporidiidae</taxon>
        <taxon>Cryptosporidium</taxon>
    </lineage>
</organism>
<dbReference type="OMA" id="IFAKRCI"/>
<comment type="subcellular location">
    <subcellularLocation>
        <location evidence="1">Membrane</location>
        <topology evidence="1">Multi-pass membrane protein</topology>
    </subcellularLocation>
</comment>
<feature type="domain" description="TLC" evidence="6">
    <location>
        <begin position="86"/>
        <end position="298"/>
    </location>
</feature>
<name>B6AA96_CRYMR</name>
<evidence type="ECO:0000313" key="7">
    <source>
        <dbReference type="EMBL" id="EEA05137.1"/>
    </source>
</evidence>
<dbReference type="OrthoDB" id="537032at2759"/>
<dbReference type="eggNOG" id="KOG1607">
    <property type="taxonomic scope" value="Eukaryota"/>
</dbReference>
<evidence type="ECO:0000256" key="3">
    <source>
        <dbReference type="ARBA" id="ARBA00022989"/>
    </source>
</evidence>
<evidence type="ECO:0000256" key="2">
    <source>
        <dbReference type="ARBA" id="ARBA00022692"/>
    </source>
</evidence>
<dbReference type="SMART" id="SM00724">
    <property type="entry name" value="TLC"/>
    <property type="match status" value="1"/>
</dbReference>
<dbReference type="PANTHER" id="PTHR12560:SF0">
    <property type="entry name" value="LD18904P"/>
    <property type="match status" value="1"/>
</dbReference>
<dbReference type="VEuPathDB" id="CryptoDB:CMU_042100"/>
<dbReference type="GO" id="GO:0046513">
    <property type="term" value="P:ceramide biosynthetic process"/>
    <property type="evidence" value="ECO:0007669"/>
    <property type="project" value="InterPro"/>
</dbReference>
<feature type="transmembrane region" description="Helical" evidence="5">
    <location>
        <begin position="267"/>
        <end position="287"/>
    </location>
</feature>
<dbReference type="RefSeq" id="XP_002139486.1">
    <property type="nucleotide sequence ID" value="XM_002139450.1"/>
</dbReference>
<dbReference type="InterPro" id="IPR016439">
    <property type="entry name" value="Lag1/Lac1-like"/>
</dbReference>
<dbReference type="GeneID" id="6994538"/>
<dbReference type="GO" id="GO:0050291">
    <property type="term" value="F:sphingosine N-acyltransferase activity"/>
    <property type="evidence" value="ECO:0007669"/>
    <property type="project" value="InterPro"/>
</dbReference>
<keyword evidence="3 5" id="KW-1133">Transmembrane helix</keyword>
<evidence type="ECO:0000259" key="6">
    <source>
        <dbReference type="SMART" id="SM00724"/>
    </source>
</evidence>
<feature type="transmembrane region" description="Helical" evidence="5">
    <location>
        <begin position="224"/>
        <end position="246"/>
    </location>
</feature>
<feature type="transmembrane region" description="Helical" evidence="5">
    <location>
        <begin position="7"/>
        <end position="27"/>
    </location>
</feature>
<evidence type="ECO:0000256" key="5">
    <source>
        <dbReference type="SAM" id="Phobius"/>
    </source>
</evidence>
<feature type="transmembrane region" description="Helical" evidence="5">
    <location>
        <begin position="42"/>
        <end position="62"/>
    </location>
</feature>
<dbReference type="Pfam" id="PF03798">
    <property type="entry name" value="TRAM_LAG1_CLN8"/>
    <property type="match status" value="1"/>
</dbReference>
<keyword evidence="2 5" id="KW-0812">Transmembrane</keyword>
<protein>
    <submittedName>
        <fullName evidence="7">Longevity-assurance protein, putative</fullName>
    </submittedName>
</protein>
<proteinExistence type="predicted"/>
<accession>B6AA96</accession>
<dbReference type="AlphaFoldDB" id="B6AA96"/>
<sequence>MSVKVDTFFGVILLVTIVWTVAQWFSLTNHFYIERSASGQHLLDLCIASCCICGVIIILYYWTKPYLESLADSAIDGQLPYRVREAKIQRSSTMAFRMFYFIFASLYASVILFYYNIDWLPPELLGNGKTGSYWVQYTMIPVSRGLVWYYYLSGGYFLFSLFCLLNEEPLQGIWENILLIVIACLLLAFSFTGDFIRVGVIVLFLHNVCDILTCGCKVFVDTKWQAITLGLFGILLAAWAYLRIYCFSRIVLYPVYGQISLALSTRLCAYSTFLLMTLLLVNIYWFILMLKMGWWYIYSGQAKDIHSRIIPNDSLSLNNTSGSESCIVTTSKTKYE</sequence>
<evidence type="ECO:0000313" key="8">
    <source>
        <dbReference type="Proteomes" id="UP000001460"/>
    </source>
</evidence>
<gene>
    <name evidence="7" type="ORF">CMU_042100</name>
</gene>
<dbReference type="PANTHER" id="PTHR12560">
    <property type="entry name" value="LONGEVITY ASSURANCE FACTOR 1 LAG1"/>
    <property type="match status" value="1"/>
</dbReference>
<feature type="transmembrane region" description="Helical" evidence="5">
    <location>
        <begin position="147"/>
        <end position="165"/>
    </location>
</feature>
<keyword evidence="4 5" id="KW-0472">Membrane</keyword>
<dbReference type="GO" id="GO:0005783">
    <property type="term" value="C:endoplasmic reticulum"/>
    <property type="evidence" value="ECO:0007669"/>
    <property type="project" value="TreeGrafter"/>
</dbReference>